<reference evidence="1 2" key="1">
    <citation type="journal article" date="2016" name="ISME J.">
        <title>Chasing the elusive Euryarchaeota class WSA2: genomes reveal a uniquely fastidious methyl-reducing methanogen.</title>
        <authorList>
            <person name="Nobu M.K."/>
            <person name="Narihiro T."/>
            <person name="Kuroda K."/>
            <person name="Mei R."/>
            <person name="Liu W.T."/>
        </authorList>
    </citation>
    <scope>NUCLEOTIDE SEQUENCE [LARGE SCALE GENOMIC DNA]</scope>
    <source>
        <strain evidence="1">B15fssc0709_Meth_Bin003</strain>
    </source>
</reference>
<evidence type="ECO:0000313" key="1">
    <source>
        <dbReference type="EMBL" id="KYC46639.1"/>
    </source>
</evidence>
<gene>
    <name evidence="1" type="ORF">APG11_01759</name>
</gene>
<proteinExistence type="predicted"/>
<comment type="caution">
    <text evidence="1">The sequence shown here is derived from an EMBL/GenBank/DDBJ whole genome shotgun (WGS) entry which is preliminary data.</text>
</comment>
<dbReference type="Gene3D" id="2.40.50.140">
    <property type="entry name" value="Nucleic acid-binding proteins"/>
    <property type="match status" value="1"/>
</dbReference>
<accession>A0A150INN1</accession>
<evidence type="ECO:0000313" key="2">
    <source>
        <dbReference type="Proteomes" id="UP000091929"/>
    </source>
</evidence>
<dbReference type="Proteomes" id="UP000091929">
    <property type="component" value="Unassembled WGS sequence"/>
</dbReference>
<dbReference type="AlphaFoldDB" id="A0A150INN1"/>
<name>A0A150INN1_9EURY</name>
<dbReference type="EMBL" id="LNGF01000054">
    <property type="protein sequence ID" value="KYC46639.1"/>
    <property type="molecule type" value="Genomic_DNA"/>
</dbReference>
<dbReference type="SUPFAM" id="SSF50249">
    <property type="entry name" value="Nucleic acid-binding proteins"/>
    <property type="match status" value="1"/>
</dbReference>
<dbReference type="InterPro" id="IPR012340">
    <property type="entry name" value="NA-bd_OB-fold"/>
</dbReference>
<organism evidence="1 2">
    <name type="scientific">Candidatus Methanofastidiosum methylothiophilum</name>
    <dbReference type="NCBI Taxonomy" id="1705564"/>
    <lineage>
        <taxon>Archaea</taxon>
        <taxon>Methanobacteriati</taxon>
        <taxon>Methanobacteriota</taxon>
        <taxon>Stenosarchaea group</taxon>
        <taxon>Candidatus Methanofastidiosia</taxon>
        <taxon>Candidatus Methanofastidiosales</taxon>
        <taxon>Candidatus Methanofastidiosaceae</taxon>
        <taxon>Candidatus Methanofastidiosum</taxon>
    </lineage>
</organism>
<protein>
    <submittedName>
        <fullName evidence="1">Replication factor A</fullName>
    </submittedName>
</protein>
<sequence length="171" mass="19267">MTMNQKDTDYAKIVRDNLAKRYGITEEGDIPAHLETLMGAYKIEARRAVQAVIQLFAEYNGIEYFPSVLDLRYMPNDTWATVEAKLTRQVASQSDKVLFMGTIGDQCGTIDIMVRAGAKIPDIKPGSVCRFENVVVNEYNSRKQIIVTSTSKVTILQKDIPVREFKKAEAQ</sequence>